<name>A9U4U0_PHYPA</name>
<sequence length="130" mass="15457">MKEILEENILDAKIEFTLKEVLGIAKKYFHELIIDVIEKKRQKVVEVVMVKASNFYLIKEEDQEIEQIFSQLCAPRFEEVLFEKKKKVITRGYDRSKGQGRARSGKEVEYRIDISKDNFISQLQEWRLKS</sequence>
<dbReference type="EMBL" id="DS545407">
    <property type="protein sequence ID" value="EDQ49313.1"/>
    <property type="molecule type" value="Genomic_DNA"/>
</dbReference>
<proteinExistence type="predicted"/>
<protein>
    <submittedName>
        <fullName evidence="1">Predicted protein</fullName>
    </submittedName>
</protein>
<accession>A9U4U0</accession>
<gene>
    <name evidence="1" type="ORF">PHYPADRAFT_102120</name>
</gene>
<reference evidence="1" key="1">
    <citation type="journal article" date="2008" name="Science">
        <title>The Physcomitrella genome reveals evolutionary insights into the conquest of land by plants.</title>
        <authorList>
            <person name="Rensing S."/>
            <person name="Lang D."/>
            <person name="Zimmer A."/>
            <person name="Terry A."/>
            <person name="Salamov A."/>
            <person name="Shapiro H."/>
            <person name="Nishiyama T."/>
            <person name="Perroud P.-F."/>
            <person name="Lindquist E."/>
            <person name="Kamisugi Y."/>
            <person name="Tanahashi T."/>
            <person name="Sakakibara K."/>
            <person name="Fujita T."/>
            <person name="Oishi K."/>
            <person name="Shin-I T."/>
            <person name="Kuroki Y."/>
            <person name="Toyoda A."/>
            <person name="Suzuki Y."/>
            <person name="Hashimoto A."/>
            <person name="Yamaguchi K."/>
            <person name="Sugano A."/>
            <person name="Kohara Y."/>
            <person name="Fujiyama A."/>
            <person name="Anterola A."/>
            <person name="Aoki S."/>
            <person name="Ashton N."/>
            <person name="Barbazuk W.B."/>
            <person name="Barker E."/>
            <person name="Bennetzen J."/>
            <person name="Bezanilla M."/>
            <person name="Blankenship R."/>
            <person name="Cho S.H."/>
            <person name="Dutcher S."/>
            <person name="Estelle M."/>
            <person name="Fawcett J.A."/>
            <person name="Gundlach H."/>
            <person name="Hanada K."/>
            <person name="Heyl A."/>
            <person name="Hicks K.A."/>
            <person name="Hugh J."/>
            <person name="Lohr M."/>
            <person name="Mayer K."/>
            <person name="Melkozernov A."/>
            <person name="Murata T."/>
            <person name="Nelson D."/>
            <person name="Pils B."/>
            <person name="Prigge M."/>
            <person name="Reiss B."/>
            <person name="Renner T."/>
            <person name="Rombauts S."/>
            <person name="Rushton P."/>
            <person name="Sanderfoot A."/>
            <person name="Schween G."/>
            <person name="Shiu S.-H."/>
            <person name="Stueber K."/>
            <person name="Theodoulou F.L."/>
            <person name="Tu H."/>
            <person name="Van de Peer Y."/>
            <person name="Verrier P.J."/>
            <person name="Waters E."/>
            <person name="Wood A."/>
            <person name="Yang L."/>
            <person name="Cove D."/>
            <person name="Cuming A."/>
            <person name="Hasebe M."/>
            <person name="Lucas S."/>
            <person name="Mishler D.B."/>
            <person name="Reski R."/>
            <person name="Grigoriev I."/>
            <person name="Quatrano R.S."/>
            <person name="Boore J.L."/>
        </authorList>
    </citation>
    <scope>NUCLEOTIDE SEQUENCE [LARGE SCALE GENOMIC DNA]</scope>
</reference>
<dbReference type="AlphaFoldDB" id="A9U4U0"/>
<evidence type="ECO:0000313" key="1">
    <source>
        <dbReference type="EMBL" id="EDQ49313.1"/>
    </source>
</evidence>
<organism>
    <name type="scientific">Physcomitrium patens</name>
    <name type="common">Spreading-leaved earth moss</name>
    <name type="synonym">Physcomitrella patens</name>
    <dbReference type="NCBI Taxonomy" id="3218"/>
    <lineage>
        <taxon>Eukaryota</taxon>
        <taxon>Viridiplantae</taxon>
        <taxon>Streptophyta</taxon>
        <taxon>Embryophyta</taxon>
        <taxon>Bryophyta</taxon>
        <taxon>Bryophytina</taxon>
        <taxon>Bryopsida</taxon>
        <taxon>Funariidae</taxon>
        <taxon>Funariales</taxon>
        <taxon>Funariaceae</taxon>
        <taxon>Physcomitrium</taxon>
    </lineage>
</organism>